<evidence type="ECO:0000313" key="2">
    <source>
        <dbReference type="EMBL" id="CAK0824448.1"/>
    </source>
</evidence>
<name>A0ABN9RYE4_9DINO</name>
<protein>
    <submittedName>
        <fullName evidence="2">Uncharacterized protein</fullName>
    </submittedName>
</protein>
<evidence type="ECO:0000256" key="1">
    <source>
        <dbReference type="SAM" id="MobiDB-lite"/>
    </source>
</evidence>
<gene>
    <name evidence="2" type="ORF">PCOR1329_LOCUS24853</name>
</gene>
<dbReference type="Proteomes" id="UP001189429">
    <property type="component" value="Unassembled WGS sequence"/>
</dbReference>
<proteinExistence type="predicted"/>
<accession>A0ABN9RYE4</accession>
<organism evidence="2 3">
    <name type="scientific">Prorocentrum cordatum</name>
    <dbReference type="NCBI Taxonomy" id="2364126"/>
    <lineage>
        <taxon>Eukaryota</taxon>
        <taxon>Sar</taxon>
        <taxon>Alveolata</taxon>
        <taxon>Dinophyceae</taxon>
        <taxon>Prorocentrales</taxon>
        <taxon>Prorocentraceae</taxon>
        <taxon>Prorocentrum</taxon>
    </lineage>
</organism>
<comment type="caution">
    <text evidence="2">The sequence shown here is derived from an EMBL/GenBank/DDBJ whole genome shotgun (WGS) entry which is preliminary data.</text>
</comment>
<feature type="compositionally biased region" description="Low complexity" evidence="1">
    <location>
        <begin position="28"/>
        <end position="38"/>
    </location>
</feature>
<sequence>MEYVLLFCSKRSVFWRSPPAPRSPPRPLGRSASRPPSLCAREGPAMGPPARRRRTRAPLRTAALAAGVGALALAAAAAAFAQPAGQAAEATRRRTLLSAAVGLPAALAGAAVAGADETDGLVRSGRKGPSVDADMSEVVAPMSPKSATGVPMARPSLRRALAM</sequence>
<feature type="region of interest" description="Disordered" evidence="1">
    <location>
        <begin position="18"/>
        <end position="55"/>
    </location>
</feature>
<reference evidence="2" key="1">
    <citation type="submission" date="2023-10" db="EMBL/GenBank/DDBJ databases">
        <authorList>
            <person name="Chen Y."/>
            <person name="Shah S."/>
            <person name="Dougan E. K."/>
            <person name="Thang M."/>
            <person name="Chan C."/>
        </authorList>
    </citation>
    <scope>NUCLEOTIDE SEQUENCE [LARGE SCALE GENOMIC DNA]</scope>
</reference>
<feature type="compositionally biased region" description="Pro residues" evidence="1">
    <location>
        <begin position="18"/>
        <end position="27"/>
    </location>
</feature>
<keyword evidence="3" id="KW-1185">Reference proteome</keyword>
<evidence type="ECO:0000313" key="3">
    <source>
        <dbReference type="Proteomes" id="UP001189429"/>
    </source>
</evidence>
<dbReference type="EMBL" id="CAUYUJ010008610">
    <property type="protein sequence ID" value="CAK0824448.1"/>
    <property type="molecule type" value="Genomic_DNA"/>
</dbReference>